<dbReference type="InterPro" id="IPR051015">
    <property type="entry name" value="EvgA-like"/>
</dbReference>
<dbReference type="Pfam" id="PF00072">
    <property type="entry name" value="Response_reg"/>
    <property type="match status" value="1"/>
</dbReference>
<dbReference type="InterPro" id="IPR000792">
    <property type="entry name" value="Tscrpt_reg_LuxR_C"/>
</dbReference>
<reference evidence="7" key="1">
    <citation type="submission" date="2018-02" db="EMBL/GenBank/DDBJ databases">
        <authorList>
            <person name="Hausmann B."/>
        </authorList>
    </citation>
    <scope>NUCLEOTIDE SEQUENCE [LARGE SCALE GENOMIC DNA]</scope>
    <source>
        <strain evidence="7">Peat soil MAG SbA5</strain>
    </source>
</reference>
<evidence type="ECO:0000313" key="7">
    <source>
        <dbReference type="Proteomes" id="UP000239735"/>
    </source>
</evidence>
<protein>
    <submittedName>
        <fullName evidence="6">DNA-binding response regulator, LuxR family</fullName>
    </submittedName>
</protein>
<feature type="domain" description="Response regulatory" evidence="5">
    <location>
        <begin position="6"/>
        <end position="122"/>
    </location>
</feature>
<sequence length="220" mass="24251">MNSEIRLLIVDDHSLFREGLVRLLSAEPGFQVIGSCGHLKDAQDVLDREPVDMVLLDYDLETEQGSQFLEETKRRGKSPKVLMVTAGMSSACMTNVMESGASGIFLKHSPPTQLAEAIRRVAEGEMWLDPRAVKPVIEGASRSGERSRLESLLSEREKAVLKGVLEGSSNKAIAATMHLSESSVKAVLQQLFVKTGVRTRSQLVRIALEQHSHDWLAEES</sequence>
<evidence type="ECO:0000313" key="6">
    <source>
        <dbReference type="EMBL" id="SPE28384.1"/>
    </source>
</evidence>
<dbReference type="PANTHER" id="PTHR45566">
    <property type="entry name" value="HTH-TYPE TRANSCRIPTIONAL REGULATOR YHJB-RELATED"/>
    <property type="match status" value="1"/>
</dbReference>
<evidence type="ECO:0000256" key="3">
    <source>
        <dbReference type="PROSITE-ProRule" id="PRU00169"/>
    </source>
</evidence>
<dbReference type="EMBL" id="OKRB01000125">
    <property type="protein sequence ID" value="SPE28384.1"/>
    <property type="molecule type" value="Genomic_DNA"/>
</dbReference>
<dbReference type="AlphaFoldDB" id="A0A2N9LYS1"/>
<organism evidence="6 7">
    <name type="scientific">Candidatus Sulfuritelmatomonas gaucii</name>
    <dbReference type="NCBI Taxonomy" id="2043161"/>
    <lineage>
        <taxon>Bacteria</taxon>
        <taxon>Pseudomonadati</taxon>
        <taxon>Acidobacteriota</taxon>
        <taxon>Terriglobia</taxon>
        <taxon>Terriglobales</taxon>
        <taxon>Acidobacteriaceae</taxon>
        <taxon>Candidatus Sulfuritelmatomonas</taxon>
    </lineage>
</organism>
<gene>
    <name evidence="6" type="ORF">SBA5_650022</name>
</gene>
<accession>A0A2N9LYS1</accession>
<dbReference type="SUPFAM" id="SSF52172">
    <property type="entry name" value="CheY-like"/>
    <property type="match status" value="1"/>
</dbReference>
<keyword evidence="1 3" id="KW-0597">Phosphoprotein</keyword>
<dbReference type="SUPFAM" id="SSF46894">
    <property type="entry name" value="C-terminal effector domain of the bipartite response regulators"/>
    <property type="match status" value="1"/>
</dbReference>
<evidence type="ECO:0000256" key="2">
    <source>
        <dbReference type="ARBA" id="ARBA00023125"/>
    </source>
</evidence>
<dbReference type="PROSITE" id="PS50043">
    <property type="entry name" value="HTH_LUXR_2"/>
    <property type="match status" value="1"/>
</dbReference>
<proteinExistence type="predicted"/>
<keyword evidence="2 6" id="KW-0238">DNA-binding</keyword>
<feature type="domain" description="HTH luxR-type" evidence="4">
    <location>
        <begin position="146"/>
        <end position="211"/>
    </location>
</feature>
<dbReference type="PRINTS" id="PR00038">
    <property type="entry name" value="HTHLUXR"/>
</dbReference>
<dbReference type="InterPro" id="IPR001789">
    <property type="entry name" value="Sig_transdc_resp-reg_receiver"/>
</dbReference>
<dbReference type="Gene3D" id="3.40.50.2300">
    <property type="match status" value="1"/>
</dbReference>
<dbReference type="Pfam" id="PF00196">
    <property type="entry name" value="GerE"/>
    <property type="match status" value="1"/>
</dbReference>
<evidence type="ECO:0000259" key="5">
    <source>
        <dbReference type="PROSITE" id="PS50110"/>
    </source>
</evidence>
<dbReference type="Proteomes" id="UP000239735">
    <property type="component" value="Unassembled WGS sequence"/>
</dbReference>
<dbReference type="PANTHER" id="PTHR45566:SF2">
    <property type="entry name" value="NARL SUBFAMILY"/>
    <property type="match status" value="1"/>
</dbReference>
<evidence type="ECO:0000256" key="1">
    <source>
        <dbReference type="ARBA" id="ARBA00022553"/>
    </source>
</evidence>
<dbReference type="InterPro" id="IPR011006">
    <property type="entry name" value="CheY-like_superfamily"/>
</dbReference>
<dbReference type="SMART" id="SM00448">
    <property type="entry name" value="REC"/>
    <property type="match status" value="1"/>
</dbReference>
<dbReference type="CDD" id="cd06170">
    <property type="entry name" value="LuxR_C_like"/>
    <property type="match status" value="1"/>
</dbReference>
<dbReference type="SMART" id="SM00421">
    <property type="entry name" value="HTH_LUXR"/>
    <property type="match status" value="1"/>
</dbReference>
<dbReference type="GO" id="GO:0006355">
    <property type="term" value="P:regulation of DNA-templated transcription"/>
    <property type="evidence" value="ECO:0007669"/>
    <property type="project" value="InterPro"/>
</dbReference>
<evidence type="ECO:0000259" key="4">
    <source>
        <dbReference type="PROSITE" id="PS50043"/>
    </source>
</evidence>
<dbReference type="OrthoDB" id="9796655at2"/>
<feature type="modified residue" description="4-aspartylphosphate" evidence="3">
    <location>
        <position position="57"/>
    </location>
</feature>
<dbReference type="InterPro" id="IPR058245">
    <property type="entry name" value="NreC/VraR/RcsB-like_REC"/>
</dbReference>
<name>A0A2N9LYS1_9BACT</name>
<dbReference type="CDD" id="cd17535">
    <property type="entry name" value="REC_NarL-like"/>
    <property type="match status" value="1"/>
</dbReference>
<dbReference type="GO" id="GO:0003677">
    <property type="term" value="F:DNA binding"/>
    <property type="evidence" value="ECO:0007669"/>
    <property type="project" value="UniProtKB-KW"/>
</dbReference>
<dbReference type="PROSITE" id="PS50110">
    <property type="entry name" value="RESPONSE_REGULATORY"/>
    <property type="match status" value="1"/>
</dbReference>
<dbReference type="GO" id="GO:0000160">
    <property type="term" value="P:phosphorelay signal transduction system"/>
    <property type="evidence" value="ECO:0007669"/>
    <property type="project" value="InterPro"/>
</dbReference>
<dbReference type="InterPro" id="IPR016032">
    <property type="entry name" value="Sig_transdc_resp-reg_C-effctor"/>
</dbReference>